<gene>
    <name evidence="2" type="ORF">P175DRAFT_0493825</name>
</gene>
<accession>A0A2T5LUR4</accession>
<name>A0A2T5LUR4_9EURO</name>
<dbReference type="VEuPathDB" id="FungiDB:P175DRAFT_0493825"/>
<organism evidence="2 3">
    <name type="scientific">Aspergillus ochraceoroseus IBT 24754</name>
    <dbReference type="NCBI Taxonomy" id="1392256"/>
    <lineage>
        <taxon>Eukaryota</taxon>
        <taxon>Fungi</taxon>
        <taxon>Dikarya</taxon>
        <taxon>Ascomycota</taxon>
        <taxon>Pezizomycotina</taxon>
        <taxon>Eurotiomycetes</taxon>
        <taxon>Eurotiomycetidae</taxon>
        <taxon>Eurotiales</taxon>
        <taxon>Aspergillaceae</taxon>
        <taxon>Aspergillus</taxon>
        <taxon>Aspergillus subgen. Nidulantes</taxon>
    </lineage>
</organism>
<evidence type="ECO:0000313" key="3">
    <source>
        <dbReference type="Proteomes" id="UP000244073"/>
    </source>
</evidence>
<comment type="caution">
    <text evidence="2">The sequence shown here is derived from an EMBL/GenBank/DDBJ whole genome shotgun (WGS) entry which is preliminary data.</text>
</comment>
<dbReference type="EMBL" id="MSFN02000005">
    <property type="protein sequence ID" value="PTU20028.1"/>
    <property type="molecule type" value="Genomic_DNA"/>
</dbReference>
<evidence type="ECO:0000313" key="2">
    <source>
        <dbReference type="EMBL" id="PTU20028.1"/>
    </source>
</evidence>
<dbReference type="Proteomes" id="UP000244073">
    <property type="component" value="Unassembled WGS sequence"/>
</dbReference>
<feature type="region of interest" description="Disordered" evidence="1">
    <location>
        <begin position="176"/>
        <end position="197"/>
    </location>
</feature>
<dbReference type="OrthoDB" id="4472881at2759"/>
<sequence>MKRIPSPGPSQTNSPQAEVKIMPNPDGNPQRGPPSEPDEETYYENYKLGVIKYWAAKAEALKQPVAFGAPVKPALPLRIDYDGIIKPAEAQKPAKYKDTESYSTLSDDAVADILKQAKPDCEKAQAWIKAHESSKIARERRRAKILEREDLRKRIFEKMRSKTLAAIKANALKKKEEEEAQEAEEKAAEEDSVELPVKEQFEIEIDEHDTEEIIWAKEASAKLQDLIFDDQGAGSESFLSKLALEEDDEEMESDEDDFVF</sequence>
<feature type="compositionally biased region" description="Acidic residues" evidence="1">
    <location>
        <begin position="178"/>
        <end position="193"/>
    </location>
</feature>
<dbReference type="RefSeq" id="XP_040751420.1">
    <property type="nucleotide sequence ID" value="XM_040895988.1"/>
</dbReference>
<dbReference type="GeneID" id="63812870"/>
<protein>
    <submittedName>
        <fullName evidence="2">Uncharacterized protein</fullName>
    </submittedName>
</protein>
<proteinExistence type="predicted"/>
<reference evidence="2 3" key="1">
    <citation type="journal article" date="2018" name="Proc. Natl. Acad. Sci. U.S.A.">
        <title>Linking secondary metabolites to gene clusters through genome sequencing of six diverse Aspergillus species.</title>
        <authorList>
            <person name="Kaerboelling I."/>
            <person name="Vesth T.C."/>
            <person name="Frisvad J.C."/>
            <person name="Nybo J.L."/>
            <person name="Theobald S."/>
            <person name="Kuo A."/>
            <person name="Bowyer P."/>
            <person name="Matsuda Y."/>
            <person name="Mondo S."/>
            <person name="Lyhne E.K."/>
            <person name="Kogle M.E."/>
            <person name="Clum A."/>
            <person name="Lipzen A."/>
            <person name="Salamov A."/>
            <person name="Ngan C.Y."/>
            <person name="Daum C."/>
            <person name="Chiniquy J."/>
            <person name="Barry K."/>
            <person name="LaButti K."/>
            <person name="Haridas S."/>
            <person name="Simmons B.A."/>
            <person name="Magnuson J.K."/>
            <person name="Mortensen U.H."/>
            <person name="Larsen T.O."/>
            <person name="Grigoriev I.V."/>
            <person name="Baker S.E."/>
            <person name="Andersen M.R."/>
        </authorList>
    </citation>
    <scope>NUCLEOTIDE SEQUENCE [LARGE SCALE GENOMIC DNA]</scope>
    <source>
        <strain evidence="2 3">IBT 24754</strain>
    </source>
</reference>
<feature type="region of interest" description="Disordered" evidence="1">
    <location>
        <begin position="1"/>
        <end position="40"/>
    </location>
</feature>
<evidence type="ECO:0000256" key="1">
    <source>
        <dbReference type="SAM" id="MobiDB-lite"/>
    </source>
</evidence>
<dbReference type="AlphaFoldDB" id="A0A2T5LUR4"/>